<dbReference type="RefSeq" id="WP_307187492.1">
    <property type="nucleotide sequence ID" value="NZ_JAUTBA010000001.1"/>
</dbReference>
<dbReference type="Proteomes" id="UP001244640">
    <property type="component" value="Unassembled WGS sequence"/>
</dbReference>
<evidence type="ECO:0000313" key="4">
    <source>
        <dbReference type="Proteomes" id="UP001244640"/>
    </source>
</evidence>
<reference evidence="3 4" key="1">
    <citation type="submission" date="2023-07" db="EMBL/GenBank/DDBJ databases">
        <title>Functional and genomic diversity of the sorghum phyllosphere microbiome.</title>
        <authorList>
            <person name="Shade A."/>
        </authorList>
    </citation>
    <scope>NUCLEOTIDE SEQUENCE [LARGE SCALE GENOMIC DNA]</scope>
    <source>
        <strain evidence="3 4">SORGH_AS_0892</strain>
    </source>
</reference>
<feature type="compositionally biased region" description="Polar residues" evidence="1">
    <location>
        <begin position="132"/>
        <end position="141"/>
    </location>
</feature>
<gene>
    <name evidence="3" type="ORF">QE382_004109</name>
</gene>
<accession>A0ABU0UBA6</accession>
<comment type="caution">
    <text evidence="3">The sequence shown here is derived from an EMBL/GenBank/DDBJ whole genome shotgun (WGS) entry which is preliminary data.</text>
</comment>
<evidence type="ECO:0000259" key="2">
    <source>
        <dbReference type="Pfam" id="PF11827"/>
    </source>
</evidence>
<keyword evidence="4" id="KW-1185">Reference proteome</keyword>
<feature type="domain" description="DUF3347" evidence="2">
    <location>
        <begin position="164"/>
        <end position="250"/>
    </location>
</feature>
<dbReference type="InterPro" id="IPR021782">
    <property type="entry name" value="DUF3347"/>
</dbReference>
<sequence>MKLISLLGLVISVLLSTQYTYGQIKNPKTATVKILGNTTAVKKIIEKVGSDGHNAIVDWHATSKLASITYDPSKTSADEVLKRIALAGFDNEKFLAPADVYAQLAKAEQYERVLKPASKNRAEQQVDHNKHNQGGQTTDNASHVHPSKITEPGIQKTAFGQLANHYLGLKDALVKTDAQGAAVKATALKEAIKAVDMNKLTPSEHTVWKKVMNSLAADASGIAQNKDVAKQRVTFASLSNALYELLRVSKLDGPIYYQHCPMYANGKGAHWLSKENAIKNPFYGAQMISCGSTVETLN</sequence>
<feature type="compositionally biased region" description="Basic and acidic residues" evidence="1">
    <location>
        <begin position="118"/>
        <end position="130"/>
    </location>
</feature>
<evidence type="ECO:0000313" key="3">
    <source>
        <dbReference type="EMBL" id="MDQ1152125.1"/>
    </source>
</evidence>
<evidence type="ECO:0000256" key="1">
    <source>
        <dbReference type="SAM" id="MobiDB-lite"/>
    </source>
</evidence>
<organism evidence="3 4">
    <name type="scientific">Sphingobacterium zeae</name>
    <dbReference type="NCBI Taxonomy" id="1776859"/>
    <lineage>
        <taxon>Bacteria</taxon>
        <taxon>Pseudomonadati</taxon>
        <taxon>Bacteroidota</taxon>
        <taxon>Sphingobacteriia</taxon>
        <taxon>Sphingobacteriales</taxon>
        <taxon>Sphingobacteriaceae</taxon>
        <taxon>Sphingobacterium</taxon>
    </lineage>
</organism>
<proteinExistence type="predicted"/>
<dbReference type="Pfam" id="PF11827">
    <property type="entry name" value="DUF3347"/>
    <property type="match status" value="1"/>
</dbReference>
<dbReference type="EMBL" id="JAUTBA010000001">
    <property type="protein sequence ID" value="MDQ1152125.1"/>
    <property type="molecule type" value="Genomic_DNA"/>
</dbReference>
<feature type="region of interest" description="Disordered" evidence="1">
    <location>
        <begin position="118"/>
        <end position="147"/>
    </location>
</feature>
<protein>
    <recommendedName>
        <fullName evidence="2">DUF3347 domain-containing protein</fullName>
    </recommendedName>
</protein>
<name>A0ABU0UBA6_9SPHI</name>